<accession>A0AA86NIK6</accession>
<name>A0AA86NIK6_9EUKA</name>
<gene>
    <name evidence="1" type="ORF">HINF_LOCUS4819</name>
    <name evidence="3" type="ORF">HINF_LOCUS59616</name>
    <name evidence="4" type="ORF">HINF_LOCUS63513</name>
    <name evidence="2" type="ORF">HINF_LOCUS7603</name>
    <name evidence="5" type="ORF">HINF_LOCUS76351</name>
    <name evidence="6" type="ORF">HINF_LOCUS76784</name>
</gene>
<evidence type="ECO:0000313" key="6">
    <source>
        <dbReference type="EMBL" id="CAL6111912.1"/>
    </source>
</evidence>
<dbReference type="Proteomes" id="UP001642409">
    <property type="component" value="Unassembled WGS sequence"/>
</dbReference>
<evidence type="ECO:0000313" key="2">
    <source>
        <dbReference type="EMBL" id="CAI9919958.1"/>
    </source>
</evidence>
<organism evidence="2">
    <name type="scientific">Hexamita inflata</name>
    <dbReference type="NCBI Taxonomy" id="28002"/>
    <lineage>
        <taxon>Eukaryota</taxon>
        <taxon>Metamonada</taxon>
        <taxon>Diplomonadida</taxon>
        <taxon>Hexamitidae</taxon>
        <taxon>Hexamitinae</taxon>
        <taxon>Hexamita</taxon>
    </lineage>
</organism>
<dbReference type="EMBL" id="CATOUU010001100">
    <property type="protein sequence ID" value="CAI9971971.1"/>
    <property type="molecule type" value="Genomic_DNA"/>
</dbReference>
<dbReference type="AlphaFoldDB" id="A0AA86NIK6"/>
<dbReference type="EMBL" id="CAXDID020000398">
    <property type="protein sequence ID" value="CAL6087157.1"/>
    <property type="molecule type" value="Genomic_DNA"/>
</dbReference>
<keyword evidence="7" id="KW-1185">Reference proteome</keyword>
<sequence>MSHLHKEDLYFLTPCGKFSLVFNNNKVYILSRNLFILNEFDIQFDFHQQKYDKRYCRGKTSVLWFQKYNSVILNGQIFVQCFDKIYTFGAQNQFAELCRVPDLDLSTYESFYGKLFTINNQLMLANNNKLYTYQQFFTEIRDLNCNYIADWCGVVVFLNENKVCQLLEDYSVKIIGTTNTSTLVVFCGAGTLILQSASGLDLYIVDLVNIQLHKINNTYQPNDTVDQLSLSKIKNSLVIGDFGLQLTTDKLELIGPEFWSQIKEKFIRYHQNKIFAESIQDFFSFDNIIMHQQKKIAQQYDQVKQQMIKITKSQDELKQQFFHLNDKLNMALQLLEQLGSSSGQ</sequence>
<dbReference type="EMBL" id="CATOUU010000121">
    <property type="protein sequence ID" value="CAI9917174.1"/>
    <property type="molecule type" value="Genomic_DNA"/>
</dbReference>
<comment type="caution">
    <text evidence="2">The sequence shown here is derived from an EMBL/GenBank/DDBJ whole genome shotgun (WGS) entry which is preliminary data.</text>
</comment>
<dbReference type="EMBL" id="CAXDID020000706">
    <property type="protein sequence ID" value="CAL6111344.1"/>
    <property type="molecule type" value="Genomic_DNA"/>
</dbReference>
<dbReference type="EMBL" id="CATOUU010000194">
    <property type="protein sequence ID" value="CAI9919958.1"/>
    <property type="molecule type" value="Genomic_DNA"/>
</dbReference>
<proteinExistence type="predicted"/>
<dbReference type="EMBL" id="CAXDID020000726">
    <property type="protein sequence ID" value="CAL6111912.1"/>
    <property type="molecule type" value="Genomic_DNA"/>
</dbReference>
<evidence type="ECO:0000313" key="7">
    <source>
        <dbReference type="Proteomes" id="UP001642409"/>
    </source>
</evidence>
<reference evidence="4 7" key="2">
    <citation type="submission" date="2024-07" db="EMBL/GenBank/DDBJ databases">
        <authorList>
            <person name="Akdeniz Z."/>
        </authorList>
    </citation>
    <scope>NUCLEOTIDE SEQUENCE [LARGE SCALE GENOMIC DNA]</scope>
</reference>
<evidence type="ECO:0000313" key="4">
    <source>
        <dbReference type="EMBL" id="CAL6087157.1"/>
    </source>
</evidence>
<evidence type="ECO:0000313" key="3">
    <source>
        <dbReference type="EMBL" id="CAI9971971.1"/>
    </source>
</evidence>
<evidence type="ECO:0000313" key="1">
    <source>
        <dbReference type="EMBL" id="CAI9917174.1"/>
    </source>
</evidence>
<evidence type="ECO:0000313" key="5">
    <source>
        <dbReference type="EMBL" id="CAL6111344.1"/>
    </source>
</evidence>
<protein>
    <submittedName>
        <fullName evidence="2">Uncharacterized protein</fullName>
    </submittedName>
</protein>
<reference evidence="2" key="1">
    <citation type="submission" date="2023-06" db="EMBL/GenBank/DDBJ databases">
        <authorList>
            <person name="Kurt Z."/>
        </authorList>
    </citation>
    <scope>NUCLEOTIDE SEQUENCE</scope>
</reference>